<dbReference type="AlphaFoldDB" id="A0A1I5GVH0"/>
<feature type="transmembrane region" description="Helical" evidence="5">
    <location>
        <begin position="111"/>
        <end position="133"/>
    </location>
</feature>
<gene>
    <name evidence="6" type="ORF">SAMN04488519_10686</name>
</gene>
<sequence>MNSPEILDAIRLNFSPKDLLALNLALALIMYGVALDLRFEDFKYLLKNPKPFFLGVLSQFLLLPFMTWLLILAIQPPPSVALGMFLVAACPGGNVSNFLSSLAKGNTALSVSLTGFSTLASILITPLNFSLWAGFYKPTSTLLKAISLDVTDVFITISLILGLPLVLGILTRSYFPEFARKAEKILKPLSIVIFGAFIVLAFAGNFEIFLQYISIIFLWVFAHNLLALTTGFFTAKLGKLPLPDVKTLTIETGIQNSGLGLVLIFTYFEGLGGMAIITALWGIWHLISGMLVASLWKSRK</sequence>
<keyword evidence="2 5" id="KW-0812">Transmembrane</keyword>
<keyword evidence="7" id="KW-1185">Reference proteome</keyword>
<dbReference type="EMBL" id="FOVW01000006">
    <property type="protein sequence ID" value="SFO39883.1"/>
    <property type="molecule type" value="Genomic_DNA"/>
</dbReference>
<evidence type="ECO:0000256" key="1">
    <source>
        <dbReference type="ARBA" id="ARBA00004141"/>
    </source>
</evidence>
<dbReference type="STRING" id="226506.SAMN04488519_10686"/>
<feature type="transmembrane region" description="Helical" evidence="5">
    <location>
        <begin position="20"/>
        <end position="39"/>
    </location>
</feature>
<feature type="transmembrane region" description="Helical" evidence="5">
    <location>
        <begin position="80"/>
        <end position="99"/>
    </location>
</feature>
<evidence type="ECO:0000256" key="5">
    <source>
        <dbReference type="SAM" id="Phobius"/>
    </source>
</evidence>
<dbReference type="PANTHER" id="PTHR10361:SF28">
    <property type="entry name" value="P3 PROTEIN-RELATED"/>
    <property type="match status" value="1"/>
</dbReference>
<dbReference type="RefSeq" id="WP_091653908.1">
    <property type="nucleotide sequence ID" value="NZ_FOVW01000006.1"/>
</dbReference>
<dbReference type="Gene3D" id="1.20.1530.20">
    <property type="match status" value="1"/>
</dbReference>
<keyword evidence="3 5" id="KW-1133">Transmembrane helix</keyword>
<feature type="transmembrane region" description="Helical" evidence="5">
    <location>
        <begin position="209"/>
        <end position="235"/>
    </location>
</feature>
<dbReference type="Proteomes" id="UP000199564">
    <property type="component" value="Unassembled WGS sequence"/>
</dbReference>
<comment type="subcellular location">
    <subcellularLocation>
        <location evidence="1">Membrane</location>
        <topology evidence="1">Multi-pass membrane protein</topology>
    </subcellularLocation>
</comment>
<name>A0A1I5GVH0_9BACT</name>
<evidence type="ECO:0000313" key="6">
    <source>
        <dbReference type="EMBL" id="SFO39883.1"/>
    </source>
</evidence>
<reference evidence="7" key="1">
    <citation type="submission" date="2016-10" db="EMBL/GenBank/DDBJ databases">
        <authorList>
            <person name="Varghese N."/>
            <person name="Submissions S."/>
        </authorList>
    </citation>
    <scope>NUCLEOTIDE SEQUENCE [LARGE SCALE GENOMIC DNA]</scope>
    <source>
        <strain evidence="7">DSM 15282</strain>
    </source>
</reference>
<dbReference type="InterPro" id="IPR004710">
    <property type="entry name" value="Bilac:Na_transpt"/>
</dbReference>
<proteinExistence type="predicted"/>
<dbReference type="Pfam" id="PF01758">
    <property type="entry name" value="SBF"/>
    <property type="match status" value="1"/>
</dbReference>
<keyword evidence="4 5" id="KW-0472">Membrane</keyword>
<evidence type="ECO:0000256" key="4">
    <source>
        <dbReference type="ARBA" id="ARBA00023136"/>
    </source>
</evidence>
<dbReference type="PANTHER" id="PTHR10361">
    <property type="entry name" value="SODIUM-BILE ACID COTRANSPORTER"/>
    <property type="match status" value="1"/>
</dbReference>
<dbReference type="InterPro" id="IPR038770">
    <property type="entry name" value="Na+/solute_symporter_sf"/>
</dbReference>
<feature type="transmembrane region" description="Helical" evidence="5">
    <location>
        <begin position="185"/>
        <end position="203"/>
    </location>
</feature>
<dbReference type="GO" id="GO:0016020">
    <property type="term" value="C:membrane"/>
    <property type="evidence" value="ECO:0007669"/>
    <property type="project" value="UniProtKB-SubCell"/>
</dbReference>
<feature type="transmembrane region" description="Helical" evidence="5">
    <location>
        <begin position="153"/>
        <end position="173"/>
    </location>
</feature>
<evidence type="ECO:0000313" key="7">
    <source>
        <dbReference type="Proteomes" id="UP000199564"/>
    </source>
</evidence>
<protein>
    <submittedName>
        <fullName evidence="6">Bile acid:Na+ symporter, BASS family</fullName>
    </submittedName>
</protein>
<organism evidence="6 7">
    <name type="scientific">Algoriphagus ornithinivorans</name>
    <dbReference type="NCBI Taxonomy" id="226506"/>
    <lineage>
        <taxon>Bacteria</taxon>
        <taxon>Pseudomonadati</taxon>
        <taxon>Bacteroidota</taxon>
        <taxon>Cytophagia</taxon>
        <taxon>Cytophagales</taxon>
        <taxon>Cyclobacteriaceae</taxon>
        <taxon>Algoriphagus</taxon>
    </lineage>
</organism>
<dbReference type="InterPro" id="IPR002657">
    <property type="entry name" value="BilAc:Na_symport/Acr3"/>
</dbReference>
<accession>A0A1I5GVH0</accession>
<feature type="transmembrane region" description="Helical" evidence="5">
    <location>
        <begin position="51"/>
        <end position="74"/>
    </location>
</feature>
<evidence type="ECO:0000256" key="2">
    <source>
        <dbReference type="ARBA" id="ARBA00022692"/>
    </source>
</evidence>
<evidence type="ECO:0000256" key="3">
    <source>
        <dbReference type="ARBA" id="ARBA00022989"/>
    </source>
</evidence>